<dbReference type="PANTHER" id="PTHR45080:SF8">
    <property type="entry name" value="IG-LIKE DOMAIN-CONTAINING PROTEIN"/>
    <property type="match status" value="1"/>
</dbReference>
<dbReference type="InterPro" id="IPR013783">
    <property type="entry name" value="Ig-like_fold"/>
</dbReference>
<evidence type="ECO:0000256" key="2">
    <source>
        <dbReference type="ARBA" id="ARBA00023157"/>
    </source>
</evidence>
<feature type="domain" description="Ig-like" evidence="4">
    <location>
        <begin position="2"/>
        <end position="89"/>
    </location>
</feature>
<dbReference type="SMART" id="SM00408">
    <property type="entry name" value="IGc2"/>
    <property type="match status" value="1"/>
</dbReference>
<dbReference type="HOGENOM" id="CLU_145026_2_1_1"/>
<evidence type="ECO:0000313" key="5">
    <source>
        <dbReference type="EMBL" id="EDV20680.1"/>
    </source>
</evidence>
<dbReference type="Pfam" id="PF07679">
    <property type="entry name" value="I-set"/>
    <property type="match status" value="1"/>
</dbReference>
<dbReference type="STRING" id="10228.B3S9C9"/>
<evidence type="ECO:0000313" key="6">
    <source>
        <dbReference type="Proteomes" id="UP000009022"/>
    </source>
</evidence>
<evidence type="ECO:0000256" key="3">
    <source>
        <dbReference type="ARBA" id="ARBA00023319"/>
    </source>
</evidence>
<dbReference type="SUPFAM" id="SSF48726">
    <property type="entry name" value="Immunoglobulin"/>
    <property type="match status" value="1"/>
</dbReference>
<dbReference type="Proteomes" id="UP000009022">
    <property type="component" value="Unassembled WGS sequence"/>
</dbReference>
<dbReference type="EMBL" id="DS985258">
    <property type="protein sequence ID" value="EDV20680.1"/>
    <property type="molecule type" value="Genomic_DNA"/>
</dbReference>
<dbReference type="PANTHER" id="PTHR45080">
    <property type="entry name" value="CONTACTIN 5"/>
    <property type="match status" value="1"/>
</dbReference>
<dbReference type="InterPro" id="IPR036179">
    <property type="entry name" value="Ig-like_dom_sf"/>
</dbReference>
<dbReference type="OMA" id="DSPFDAK"/>
<dbReference type="InterPro" id="IPR050958">
    <property type="entry name" value="Cell_Adh-Cytoskel_Orgn"/>
</dbReference>
<name>B3S9C9_TRIAD</name>
<gene>
    <name evidence="5" type="ORF">TRIADDRAFT_31621</name>
</gene>
<dbReference type="InterPro" id="IPR003599">
    <property type="entry name" value="Ig_sub"/>
</dbReference>
<keyword evidence="2" id="KW-1015">Disulfide bond</keyword>
<dbReference type="eggNOG" id="KOG3510">
    <property type="taxonomic scope" value="Eukaryota"/>
</dbReference>
<dbReference type="InterPro" id="IPR003598">
    <property type="entry name" value="Ig_sub2"/>
</dbReference>
<keyword evidence="6" id="KW-1185">Reference proteome</keyword>
<dbReference type="Gene3D" id="2.60.40.10">
    <property type="entry name" value="Immunoglobulins"/>
    <property type="match status" value="1"/>
</dbReference>
<evidence type="ECO:0000256" key="1">
    <source>
        <dbReference type="ARBA" id="ARBA00022729"/>
    </source>
</evidence>
<sequence>APNVTQSPQSISIKAGATLTLECTATGDPIPSVKWMKDGELTSSAYNMLISPGYGKLIIIDVNTGDNGSHWCQFTNVIGSISSAMAVISVKG</sequence>
<dbReference type="SMART" id="SM00409">
    <property type="entry name" value="IG"/>
    <property type="match status" value="1"/>
</dbReference>
<dbReference type="AlphaFoldDB" id="B3S9C9"/>
<dbReference type="KEGG" id="tad:TRIADDRAFT_31621"/>
<dbReference type="PhylomeDB" id="B3S9C9"/>
<dbReference type="GeneID" id="6758039"/>
<dbReference type="InterPro" id="IPR007110">
    <property type="entry name" value="Ig-like_dom"/>
</dbReference>
<organism evidence="5 6">
    <name type="scientific">Trichoplax adhaerens</name>
    <name type="common">Trichoplax reptans</name>
    <dbReference type="NCBI Taxonomy" id="10228"/>
    <lineage>
        <taxon>Eukaryota</taxon>
        <taxon>Metazoa</taxon>
        <taxon>Placozoa</taxon>
        <taxon>Uniplacotomia</taxon>
        <taxon>Trichoplacea</taxon>
        <taxon>Trichoplacidae</taxon>
        <taxon>Trichoplax</taxon>
    </lineage>
</organism>
<dbReference type="PROSITE" id="PS50835">
    <property type="entry name" value="IG_LIKE"/>
    <property type="match status" value="1"/>
</dbReference>
<dbReference type="InterPro" id="IPR013098">
    <property type="entry name" value="Ig_I-set"/>
</dbReference>
<keyword evidence="1" id="KW-0732">Signal</keyword>
<keyword evidence="3" id="KW-0393">Immunoglobulin domain</keyword>
<dbReference type="CTD" id="6758039"/>
<accession>B3S9C9</accession>
<evidence type="ECO:0000259" key="4">
    <source>
        <dbReference type="PROSITE" id="PS50835"/>
    </source>
</evidence>
<dbReference type="InParanoid" id="B3S9C9"/>
<reference evidence="5 6" key="1">
    <citation type="journal article" date="2008" name="Nature">
        <title>The Trichoplax genome and the nature of placozoans.</title>
        <authorList>
            <person name="Srivastava M."/>
            <person name="Begovic E."/>
            <person name="Chapman J."/>
            <person name="Putnam N.H."/>
            <person name="Hellsten U."/>
            <person name="Kawashima T."/>
            <person name="Kuo A."/>
            <person name="Mitros T."/>
            <person name="Salamov A."/>
            <person name="Carpenter M.L."/>
            <person name="Signorovitch A.Y."/>
            <person name="Moreno M.A."/>
            <person name="Kamm K."/>
            <person name="Grimwood J."/>
            <person name="Schmutz J."/>
            <person name="Shapiro H."/>
            <person name="Grigoriev I.V."/>
            <person name="Buss L.W."/>
            <person name="Schierwater B."/>
            <person name="Dellaporta S.L."/>
            <person name="Rokhsar D.S."/>
        </authorList>
    </citation>
    <scope>NUCLEOTIDE SEQUENCE [LARGE SCALE GENOMIC DNA]</scope>
    <source>
        <strain evidence="5 6">Grell-BS-1999</strain>
    </source>
</reference>
<dbReference type="OrthoDB" id="6159398at2759"/>
<proteinExistence type="predicted"/>
<dbReference type="FunFam" id="2.60.40.10:FF:000107">
    <property type="entry name" value="Myosin, light chain kinase a"/>
    <property type="match status" value="1"/>
</dbReference>
<feature type="non-terminal residue" evidence="5">
    <location>
        <position position="1"/>
    </location>
</feature>
<protein>
    <recommendedName>
        <fullName evidence="4">Ig-like domain-containing protein</fullName>
    </recommendedName>
</protein>
<dbReference type="RefSeq" id="XP_002116880.1">
    <property type="nucleotide sequence ID" value="XM_002116844.1"/>
</dbReference>